<proteinExistence type="inferred from homology"/>
<comment type="subcellular location">
    <subcellularLocation>
        <location evidence="1 6">Cytoplasm</location>
    </subcellularLocation>
</comment>
<dbReference type="HAMAP" id="MF_00801">
    <property type="entry name" value="Endonuclease_5"/>
    <property type="match status" value="1"/>
</dbReference>
<dbReference type="EC" id="3.1.21.7" evidence="6"/>
<evidence type="ECO:0000256" key="6">
    <source>
        <dbReference type="HAMAP-Rule" id="MF_00801"/>
    </source>
</evidence>
<comment type="similarity">
    <text evidence="6">Belongs to the endonuclease V family.</text>
</comment>
<evidence type="ECO:0000313" key="7">
    <source>
        <dbReference type="EMBL" id="SHE33926.1"/>
    </source>
</evidence>
<dbReference type="GO" id="GO:0006281">
    <property type="term" value="P:DNA repair"/>
    <property type="evidence" value="ECO:0007669"/>
    <property type="project" value="UniProtKB-UniRule"/>
</dbReference>
<dbReference type="RefSeq" id="WP_073150163.1">
    <property type="nucleotide sequence ID" value="NZ_FQVL01000001.1"/>
</dbReference>
<keyword evidence="8" id="KW-1185">Reference proteome</keyword>
<sequence>MKVNHVHSFSLSIPEMKNKQRELQQKIEIAPYHGTPTFVAGVDVAYHQQMGIAVIIVMDFKSMQVVEQVWQIDQVTQEYIPGLLAFRELPLILTAWKKVTIEPEIVFFDGNGILHPNRVGIATHASFFLEKPTVGIAKTPFIGHYLEPDPQRGSYTFIYEQDEMIGASLRTQPNVKPVYISVGNLIDLDSSIHLSMQLVGKTSRIPEITRQADILTRKIRREYLSHPN</sequence>
<keyword evidence="4 6" id="KW-0255">Endonuclease</keyword>
<comment type="function">
    <text evidence="6">DNA repair enzyme involved in the repair of deaminated bases. Selectively cleaves double-stranded DNA at the second phosphodiester bond 3' to a deoxyinosine leaving behind the intact lesion on the nicked DNA.</text>
</comment>
<dbReference type="PANTHER" id="PTHR28511">
    <property type="entry name" value="ENDONUCLEASE V"/>
    <property type="match status" value="1"/>
</dbReference>
<evidence type="ECO:0000256" key="4">
    <source>
        <dbReference type="ARBA" id="ARBA00022759"/>
    </source>
</evidence>
<dbReference type="GO" id="GO:0005737">
    <property type="term" value="C:cytoplasm"/>
    <property type="evidence" value="ECO:0007669"/>
    <property type="project" value="UniProtKB-SubCell"/>
</dbReference>
<evidence type="ECO:0000256" key="2">
    <source>
        <dbReference type="ARBA" id="ARBA00022490"/>
    </source>
</evidence>
<dbReference type="GO" id="GO:0003727">
    <property type="term" value="F:single-stranded RNA binding"/>
    <property type="evidence" value="ECO:0007669"/>
    <property type="project" value="TreeGrafter"/>
</dbReference>
<keyword evidence="6" id="KW-0460">Magnesium</keyword>
<keyword evidence="3 6" id="KW-0540">Nuclease</keyword>
<reference evidence="7 8" key="1">
    <citation type="submission" date="2016-11" db="EMBL/GenBank/DDBJ databases">
        <authorList>
            <person name="Jaros S."/>
            <person name="Januszkiewicz K."/>
            <person name="Wedrychowicz H."/>
        </authorList>
    </citation>
    <scope>NUCLEOTIDE SEQUENCE [LARGE SCALE GENOMIC DNA]</scope>
    <source>
        <strain evidence="7 8">DSM 44666</strain>
    </source>
</reference>
<evidence type="ECO:0000256" key="1">
    <source>
        <dbReference type="ARBA" id="ARBA00004496"/>
    </source>
</evidence>
<dbReference type="Pfam" id="PF04493">
    <property type="entry name" value="Endonuclease_5"/>
    <property type="match status" value="1"/>
</dbReference>
<dbReference type="AlphaFoldDB" id="A0A1M4SP04"/>
<accession>A0A1M4SP04</accession>
<evidence type="ECO:0000256" key="5">
    <source>
        <dbReference type="ARBA" id="ARBA00022801"/>
    </source>
</evidence>
<feature type="binding site" evidence="6">
    <location>
        <position position="43"/>
    </location>
    <ligand>
        <name>Mg(2+)</name>
        <dbReference type="ChEBI" id="CHEBI:18420"/>
    </ligand>
</feature>
<evidence type="ECO:0000256" key="3">
    <source>
        <dbReference type="ARBA" id="ARBA00022722"/>
    </source>
</evidence>
<feature type="binding site" evidence="6">
    <location>
        <position position="109"/>
    </location>
    <ligand>
        <name>Mg(2+)</name>
        <dbReference type="ChEBI" id="CHEBI:18420"/>
    </ligand>
</feature>
<organism evidence="7 8">
    <name type="scientific">Seinonella peptonophila</name>
    <dbReference type="NCBI Taxonomy" id="112248"/>
    <lineage>
        <taxon>Bacteria</taxon>
        <taxon>Bacillati</taxon>
        <taxon>Bacillota</taxon>
        <taxon>Bacilli</taxon>
        <taxon>Bacillales</taxon>
        <taxon>Thermoactinomycetaceae</taxon>
        <taxon>Seinonella</taxon>
    </lineage>
</organism>
<keyword evidence="5 6" id="KW-0378">Hydrolase</keyword>
<protein>
    <recommendedName>
        <fullName evidence="6">Endonuclease V</fullName>
        <ecNumber evidence="6">3.1.21.7</ecNumber>
    </recommendedName>
    <alternativeName>
        <fullName evidence="6">Deoxyinosine 3'endonuclease</fullName>
    </alternativeName>
    <alternativeName>
        <fullName evidence="6">Deoxyribonuclease V</fullName>
        <shortName evidence="6">DNase V</shortName>
    </alternativeName>
</protein>
<comment type="catalytic activity">
    <reaction evidence="6">
        <text>Endonucleolytic cleavage at apurinic or apyrimidinic sites to products with a 5'-phosphate.</text>
        <dbReference type="EC" id="3.1.21.7"/>
    </reaction>
</comment>
<keyword evidence="6" id="KW-0227">DNA damage</keyword>
<dbReference type="GO" id="GO:0000287">
    <property type="term" value="F:magnesium ion binding"/>
    <property type="evidence" value="ECO:0007669"/>
    <property type="project" value="UniProtKB-UniRule"/>
</dbReference>
<keyword evidence="6" id="KW-0234">DNA repair</keyword>
<name>A0A1M4SP04_9BACL</name>
<dbReference type="OrthoDB" id="9790916at2"/>
<gene>
    <name evidence="6" type="primary">nfi</name>
    <name evidence="7" type="ORF">SAMN05444392_10168</name>
</gene>
<evidence type="ECO:0000313" key="8">
    <source>
        <dbReference type="Proteomes" id="UP000184476"/>
    </source>
</evidence>
<dbReference type="Gene3D" id="3.30.2170.10">
    <property type="entry name" value="archaeoglobus fulgidus dsm 4304 superfamily"/>
    <property type="match status" value="1"/>
</dbReference>
<feature type="site" description="Interaction with target DNA" evidence="6">
    <location>
        <position position="79"/>
    </location>
</feature>
<dbReference type="GO" id="GO:0043737">
    <property type="term" value="F:deoxyribonuclease V activity"/>
    <property type="evidence" value="ECO:0007669"/>
    <property type="project" value="UniProtKB-UniRule"/>
</dbReference>
<comment type="cofactor">
    <cofactor evidence="6">
        <name>Mg(2+)</name>
        <dbReference type="ChEBI" id="CHEBI:18420"/>
    </cofactor>
</comment>
<dbReference type="PANTHER" id="PTHR28511:SF1">
    <property type="entry name" value="ENDONUCLEASE V"/>
    <property type="match status" value="1"/>
</dbReference>
<dbReference type="InterPro" id="IPR007581">
    <property type="entry name" value="Endonuclease-V"/>
</dbReference>
<keyword evidence="6" id="KW-0479">Metal-binding</keyword>
<dbReference type="EMBL" id="FQVL01000001">
    <property type="protein sequence ID" value="SHE33926.1"/>
    <property type="molecule type" value="Genomic_DNA"/>
</dbReference>
<dbReference type="CDD" id="cd06559">
    <property type="entry name" value="Endonuclease_V"/>
    <property type="match status" value="1"/>
</dbReference>
<dbReference type="Proteomes" id="UP000184476">
    <property type="component" value="Unassembled WGS sequence"/>
</dbReference>
<keyword evidence="2 6" id="KW-0963">Cytoplasm</keyword>
<dbReference type="GO" id="GO:0016891">
    <property type="term" value="F:RNA endonuclease activity producing 5'-phosphomonoesters, hydrolytic mechanism"/>
    <property type="evidence" value="ECO:0007669"/>
    <property type="project" value="TreeGrafter"/>
</dbReference>